<keyword evidence="2" id="KW-1185">Reference proteome</keyword>
<gene>
    <name evidence="1" type="ORF">V6N11_070650</name>
</gene>
<dbReference type="EMBL" id="JBBPBN010000040">
    <property type="protein sequence ID" value="KAK8999488.1"/>
    <property type="molecule type" value="Genomic_DNA"/>
</dbReference>
<protein>
    <submittedName>
        <fullName evidence="1">Uncharacterized protein</fullName>
    </submittedName>
</protein>
<accession>A0ABR2QFM8</accession>
<evidence type="ECO:0000313" key="2">
    <source>
        <dbReference type="Proteomes" id="UP001396334"/>
    </source>
</evidence>
<organism evidence="1 2">
    <name type="scientific">Hibiscus sabdariffa</name>
    <name type="common">roselle</name>
    <dbReference type="NCBI Taxonomy" id="183260"/>
    <lineage>
        <taxon>Eukaryota</taxon>
        <taxon>Viridiplantae</taxon>
        <taxon>Streptophyta</taxon>
        <taxon>Embryophyta</taxon>
        <taxon>Tracheophyta</taxon>
        <taxon>Spermatophyta</taxon>
        <taxon>Magnoliopsida</taxon>
        <taxon>eudicotyledons</taxon>
        <taxon>Gunneridae</taxon>
        <taxon>Pentapetalae</taxon>
        <taxon>rosids</taxon>
        <taxon>malvids</taxon>
        <taxon>Malvales</taxon>
        <taxon>Malvaceae</taxon>
        <taxon>Malvoideae</taxon>
        <taxon>Hibiscus</taxon>
    </lineage>
</organism>
<evidence type="ECO:0000313" key="1">
    <source>
        <dbReference type="EMBL" id="KAK8999488.1"/>
    </source>
</evidence>
<comment type="caution">
    <text evidence="1">The sequence shown here is derived from an EMBL/GenBank/DDBJ whole genome shotgun (WGS) entry which is preliminary data.</text>
</comment>
<name>A0ABR2QFM8_9ROSI</name>
<reference evidence="1 2" key="1">
    <citation type="journal article" date="2024" name="G3 (Bethesda)">
        <title>Genome assembly of Hibiscus sabdariffa L. provides insights into metabolisms of medicinal natural products.</title>
        <authorList>
            <person name="Kim T."/>
        </authorList>
    </citation>
    <scope>NUCLEOTIDE SEQUENCE [LARGE SCALE GENOMIC DNA]</scope>
    <source>
        <strain evidence="1">TK-2024</strain>
        <tissue evidence="1">Old leaves</tissue>
    </source>
</reference>
<proteinExistence type="predicted"/>
<dbReference type="Proteomes" id="UP001396334">
    <property type="component" value="Unassembled WGS sequence"/>
</dbReference>
<sequence length="116" mass="12453">MGMGKISLDLDVGLECKAIGCNGKLTYLKVHSQLNFQKKKNWKLQERLEQPPQNASAINAGAITGVSSHSILMLILNVRQLDAAGESNLVYLAISEPGFDPGTCGLWAHHASAVPL</sequence>